<evidence type="ECO:0000256" key="2">
    <source>
        <dbReference type="ARBA" id="ARBA00010962"/>
    </source>
</evidence>
<evidence type="ECO:0000256" key="6">
    <source>
        <dbReference type="ARBA" id="ARBA00023136"/>
    </source>
</evidence>
<comment type="subcellular location">
    <subcellularLocation>
        <location evidence="1">Membrane</location>
        <topology evidence="1">Single-pass type II membrane protein</topology>
    </subcellularLocation>
</comment>
<keyword evidence="7" id="KW-0325">Glycoprotein</keyword>
<keyword evidence="13" id="KW-1185">Reference proteome</keyword>
<evidence type="ECO:0000313" key="12">
    <source>
        <dbReference type="EMBL" id="KAK7690320.1"/>
    </source>
</evidence>
<name>A0AAW0GGM5_9APHY</name>
<proteinExistence type="inferred from homology"/>
<dbReference type="GO" id="GO:0005789">
    <property type="term" value="C:endoplasmic reticulum membrane"/>
    <property type="evidence" value="ECO:0007669"/>
    <property type="project" value="TreeGrafter"/>
</dbReference>
<keyword evidence="6 10" id="KW-0472">Membrane</keyword>
<comment type="similarity">
    <text evidence="2">Belongs to the SKN1/KRE6 family.</text>
</comment>
<feature type="region of interest" description="Disordered" evidence="9">
    <location>
        <begin position="104"/>
        <end position="139"/>
    </location>
</feature>
<reference evidence="12 13" key="1">
    <citation type="submission" date="2022-09" db="EMBL/GenBank/DDBJ databases">
        <authorList>
            <person name="Palmer J.M."/>
        </authorList>
    </citation>
    <scope>NUCLEOTIDE SEQUENCE [LARGE SCALE GENOMIC DNA]</scope>
    <source>
        <strain evidence="12 13">DSM 7382</strain>
    </source>
</reference>
<keyword evidence="3 10" id="KW-0812">Transmembrane</keyword>
<dbReference type="PANTHER" id="PTHR31361">
    <property type="entry name" value="BETA-GLUCAN SYNTHESIS-ASSOCIATED PROTEIN KRE6-RELATED"/>
    <property type="match status" value="1"/>
</dbReference>
<dbReference type="GO" id="GO:0015926">
    <property type="term" value="F:glucosidase activity"/>
    <property type="evidence" value="ECO:0007669"/>
    <property type="project" value="TreeGrafter"/>
</dbReference>
<feature type="compositionally biased region" description="Polar residues" evidence="9">
    <location>
        <begin position="21"/>
        <end position="38"/>
    </location>
</feature>
<evidence type="ECO:0000256" key="5">
    <source>
        <dbReference type="ARBA" id="ARBA00022989"/>
    </source>
</evidence>
<feature type="region of interest" description="Disordered" evidence="9">
    <location>
        <begin position="1"/>
        <end position="48"/>
    </location>
</feature>
<dbReference type="AlphaFoldDB" id="A0AAW0GGM5"/>
<keyword evidence="4" id="KW-0735">Signal-anchor</keyword>
<dbReference type="Proteomes" id="UP001385951">
    <property type="component" value="Unassembled WGS sequence"/>
</dbReference>
<dbReference type="FunFam" id="2.60.120.200:FF:000140">
    <property type="entry name" value="Beta-glucan synthesis-associated protein"/>
    <property type="match status" value="1"/>
</dbReference>
<dbReference type="PROSITE" id="PS51762">
    <property type="entry name" value="GH16_2"/>
    <property type="match status" value="1"/>
</dbReference>
<evidence type="ECO:0000256" key="10">
    <source>
        <dbReference type="SAM" id="Phobius"/>
    </source>
</evidence>
<evidence type="ECO:0000256" key="7">
    <source>
        <dbReference type="ARBA" id="ARBA00023180"/>
    </source>
</evidence>
<keyword evidence="8" id="KW-0961">Cell wall biogenesis/degradation</keyword>
<dbReference type="EMBL" id="JASBNA010000007">
    <property type="protein sequence ID" value="KAK7690320.1"/>
    <property type="molecule type" value="Genomic_DNA"/>
</dbReference>
<protein>
    <recommendedName>
        <fullName evidence="11">GH16 domain-containing protein</fullName>
    </recommendedName>
</protein>
<dbReference type="PANTHER" id="PTHR31361:SF15">
    <property type="entry name" value="GH16 DOMAIN-CONTAINING PROTEIN"/>
    <property type="match status" value="1"/>
</dbReference>
<dbReference type="Pfam" id="PF03935">
    <property type="entry name" value="SKN1_KRE6_Sbg1"/>
    <property type="match status" value="1"/>
</dbReference>
<feature type="region of interest" description="Disordered" evidence="9">
    <location>
        <begin position="387"/>
        <end position="407"/>
    </location>
</feature>
<evidence type="ECO:0000256" key="3">
    <source>
        <dbReference type="ARBA" id="ARBA00022692"/>
    </source>
</evidence>
<sequence length="658" mass="72224">MANPPRRVPPPGQRYDAVPQSPRSAGPSRQSSQSNSYGQPAPYQSSQNSYIQNNYSQAGYGQGGPSQSYLNTRQQETAHGVATGAIGGGYGPYSYNQSAQPTTAYSSSRFSHTPSEVSATTGEKAASAAPMVTNSNTVPPYMWDTKDPDLDDALHNPDPVQDRALDRSFTIFSARGWANASALILLVAGLLVLFAGYPIIIWARDRNPRITGFNLGGINGTGQVPNLPNMPSLIDKDTDKQFYTRTGTDGQKYNLVFSDEFETDGRTFWPGDDPFWEGVDLNYWPTGDLEWYDPQAITTENGKLVITMEEINNHNLNFRSGMLQSWNKFCFTTGYIEVSVSMPGQPEAPGLWPAAWTMGNLGRAGYGSTTEGMWPYSYDTCDVGTFPNQTDPSGNPTSAATGGTGGAPLSFLPGQRLSACTCSGSDHPGPSVNKGRGVPEIDIFETQIDTSRFQAEVSQSFQVAPYNYQYEFDNSSDATTLYDTSITKLNSYKGGQFQQAVSAVTDINNADYNDQGYATYGYEWWSDPKNRDDGYITWLSQGTHAWTITSQTIGADSVSEVSQRLIPEEPMYIIMNLGMSPSFQKQDFKHLTFPAKMYVDYVRVYQRAGVKDGVGCSPSSHPTADYIQNHLNAYSNPNLTTWDQAGYTFPRNSKYDGC</sequence>
<dbReference type="GO" id="GO:0005886">
    <property type="term" value="C:plasma membrane"/>
    <property type="evidence" value="ECO:0007669"/>
    <property type="project" value="TreeGrafter"/>
</dbReference>
<feature type="transmembrane region" description="Helical" evidence="10">
    <location>
        <begin position="177"/>
        <end position="203"/>
    </location>
</feature>
<accession>A0AAW0GGM5</accession>
<evidence type="ECO:0000256" key="9">
    <source>
        <dbReference type="SAM" id="MobiDB-lite"/>
    </source>
</evidence>
<evidence type="ECO:0000256" key="1">
    <source>
        <dbReference type="ARBA" id="ARBA00004606"/>
    </source>
</evidence>
<feature type="compositionally biased region" description="Polar residues" evidence="9">
    <location>
        <begin position="104"/>
        <end position="121"/>
    </location>
</feature>
<dbReference type="FunFam" id="2.60.120.200:FF:000135">
    <property type="entry name" value="Related to KRE6-glucan synthase subunit"/>
    <property type="match status" value="1"/>
</dbReference>
<evidence type="ECO:0000256" key="8">
    <source>
        <dbReference type="ARBA" id="ARBA00023316"/>
    </source>
</evidence>
<feature type="domain" description="GH16" evidence="11">
    <location>
        <begin position="236"/>
        <end position="610"/>
    </location>
</feature>
<gene>
    <name evidence="12" type="ORF">QCA50_006977</name>
</gene>
<dbReference type="GO" id="GO:0006078">
    <property type="term" value="P:(1-&gt;6)-beta-D-glucan biosynthetic process"/>
    <property type="evidence" value="ECO:0007669"/>
    <property type="project" value="TreeGrafter"/>
</dbReference>
<dbReference type="InterPro" id="IPR013320">
    <property type="entry name" value="ConA-like_dom_sf"/>
</dbReference>
<feature type="compositionally biased region" description="Pro residues" evidence="9">
    <location>
        <begin position="1"/>
        <end position="12"/>
    </location>
</feature>
<dbReference type="Gene3D" id="2.60.120.200">
    <property type="match status" value="2"/>
</dbReference>
<evidence type="ECO:0000259" key="11">
    <source>
        <dbReference type="PROSITE" id="PS51762"/>
    </source>
</evidence>
<dbReference type="InterPro" id="IPR000757">
    <property type="entry name" value="Beta-glucanase-like"/>
</dbReference>
<dbReference type="SUPFAM" id="SSF49899">
    <property type="entry name" value="Concanavalin A-like lectins/glucanases"/>
    <property type="match status" value="1"/>
</dbReference>
<evidence type="ECO:0000313" key="13">
    <source>
        <dbReference type="Proteomes" id="UP001385951"/>
    </source>
</evidence>
<dbReference type="InterPro" id="IPR005629">
    <property type="entry name" value="Skn1/Kre6/Sbg1"/>
</dbReference>
<comment type="caution">
    <text evidence="12">The sequence shown here is derived from an EMBL/GenBank/DDBJ whole genome shotgun (WGS) entry which is preliminary data.</text>
</comment>
<keyword evidence="5 10" id="KW-1133">Transmembrane helix</keyword>
<dbReference type="GO" id="GO:0031505">
    <property type="term" value="P:fungal-type cell wall organization"/>
    <property type="evidence" value="ECO:0007669"/>
    <property type="project" value="TreeGrafter"/>
</dbReference>
<organism evidence="12 13">
    <name type="scientific">Cerrena zonata</name>
    <dbReference type="NCBI Taxonomy" id="2478898"/>
    <lineage>
        <taxon>Eukaryota</taxon>
        <taxon>Fungi</taxon>
        <taxon>Dikarya</taxon>
        <taxon>Basidiomycota</taxon>
        <taxon>Agaricomycotina</taxon>
        <taxon>Agaricomycetes</taxon>
        <taxon>Polyporales</taxon>
        <taxon>Cerrenaceae</taxon>
        <taxon>Cerrena</taxon>
    </lineage>
</organism>
<dbReference type="CDD" id="cd02180">
    <property type="entry name" value="GH16_fungal_KRE6_glucanase"/>
    <property type="match status" value="1"/>
</dbReference>
<evidence type="ECO:0000256" key="4">
    <source>
        <dbReference type="ARBA" id="ARBA00022968"/>
    </source>
</evidence>